<keyword evidence="1" id="KW-1133">Transmembrane helix</keyword>
<dbReference type="AlphaFoldDB" id="A0AAV5VSV8"/>
<sequence length="117" mass="13302">GIGFMIWQSLRELKHGLALASSATKKLLEREKRKTLQGAIPGVSYVIPILSETILYFATVEEDSWTTRNEPVALVSAVIFCMVTTHTFVHSFTVLACSPNYRRTLLHNLQLLQWKLR</sequence>
<feature type="transmembrane region" description="Helical" evidence="1">
    <location>
        <begin position="39"/>
        <end position="60"/>
    </location>
</feature>
<evidence type="ECO:0000256" key="1">
    <source>
        <dbReference type="SAM" id="Phobius"/>
    </source>
</evidence>
<dbReference type="Proteomes" id="UP001432322">
    <property type="component" value="Unassembled WGS sequence"/>
</dbReference>
<dbReference type="PANTHER" id="PTHR22941">
    <property type="entry name" value="SERPENTINE RECEPTOR"/>
    <property type="match status" value="1"/>
</dbReference>
<dbReference type="PANTHER" id="PTHR22941:SF26">
    <property type="entry name" value="SERPENTINE RECEPTOR, CLASS H"/>
    <property type="match status" value="1"/>
</dbReference>
<feature type="transmembrane region" description="Helical" evidence="1">
    <location>
        <begin position="72"/>
        <end position="97"/>
    </location>
</feature>
<gene>
    <name evidence="2" type="ORF">PFISCL1PPCAC_12761</name>
</gene>
<comment type="caution">
    <text evidence="2">The sequence shown here is derived from an EMBL/GenBank/DDBJ whole genome shotgun (WGS) entry which is preliminary data.</text>
</comment>
<dbReference type="EMBL" id="BTSY01000004">
    <property type="protein sequence ID" value="GMT21464.1"/>
    <property type="molecule type" value="Genomic_DNA"/>
</dbReference>
<feature type="non-terminal residue" evidence="2">
    <location>
        <position position="1"/>
    </location>
</feature>
<protein>
    <recommendedName>
        <fullName evidence="4">G protein-coupled receptor</fullName>
    </recommendedName>
</protein>
<evidence type="ECO:0008006" key="4">
    <source>
        <dbReference type="Google" id="ProtNLM"/>
    </source>
</evidence>
<proteinExistence type="predicted"/>
<evidence type="ECO:0000313" key="3">
    <source>
        <dbReference type="Proteomes" id="UP001432322"/>
    </source>
</evidence>
<evidence type="ECO:0000313" key="2">
    <source>
        <dbReference type="EMBL" id="GMT21464.1"/>
    </source>
</evidence>
<dbReference type="InterPro" id="IPR053220">
    <property type="entry name" value="Nematode_rcpt-like_serp_H"/>
</dbReference>
<keyword evidence="3" id="KW-1185">Reference proteome</keyword>
<reference evidence="2" key="1">
    <citation type="submission" date="2023-10" db="EMBL/GenBank/DDBJ databases">
        <title>Genome assembly of Pristionchus species.</title>
        <authorList>
            <person name="Yoshida K."/>
            <person name="Sommer R.J."/>
        </authorList>
    </citation>
    <scope>NUCLEOTIDE SEQUENCE</scope>
    <source>
        <strain evidence="2">RS5133</strain>
    </source>
</reference>
<organism evidence="2 3">
    <name type="scientific">Pristionchus fissidentatus</name>
    <dbReference type="NCBI Taxonomy" id="1538716"/>
    <lineage>
        <taxon>Eukaryota</taxon>
        <taxon>Metazoa</taxon>
        <taxon>Ecdysozoa</taxon>
        <taxon>Nematoda</taxon>
        <taxon>Chromadorea</taxon>
        <taxon>Rhabditida</taxon>
        <taxon>Rhabditina</taxon>
        <taxon>Diplogasteromorpha</taxon>
        <taxon>Diplogasteroidea</taxon>
        <taxon>Neodiplogasteridae</taxon>
        <taxon>Pristionchus</taxon>
    </lineage>
</organism>
<keyword evidence="1" id="KW-0812">Transmembrane</keyword>
<keyword evidence="1" id="KW-0472">Membrane</keyword>
<name>A0AAV5VSV8_9BILA</name>
<accession>A0AAV5VSV8</accession>